<dbReference type="Proteomes" id="UP001155241">
    <property type="component" value="Unassembled WGS sequence"/>
</dbReference>
<dbReference type="PROSITE" id="PS50244">
    <property type="entry name" value="S5A_REDUCTASE"/>
    <property type="match status" value="1"/>
</dbReference>
<dbReference type="RefSeq" id="WP_252850546.1">
    <property type="nucleotide sequence ID" value="NZ_JAMXLR010000003.1"/>
</dbReference>
<dbReference type="PANTHER" id="PTHR32251">
    <property type="entry name" value="3-OXO-5-ALPHA-STEROID 4-DEHYDROGENASE"/>
    <property type="match status" value="1"/>
</dbReference>
<keyword evidence="1" id="KW-1133">Transmembrane helix</keyword>
<feature type="transmembrane region" description="Helical" evidence="1">
    <location>
        <begin position="31"/>
        <end position="49"/>
    </location>
</feature>
<organism evidence="2 3">
    <name type="scientific">Aeoliella straminimaris</name>
    <dbReference type="NCBI Taxonomy" id="2954799"/>
    <lineage>
        <taxon>Bacteria</taxon>
        <taxon>Pseudomonadati</taxon>
        <taxon>Planctomycetota</taxon>
        <taxon>Planctomycetia</taxon>
        <taxon>Pirellulales</taxon>
        <taxon>Lacipirellulaceae</taxon>
        <taxon>Aeoliella</taxon>
    </lineage>
</organism>
<dbReference type="PANTHER" id="PTHR32251:SF17">
    <property type="entry name" value="STEROID 5-ALPHA REDUCTASE C-TERMINAL DOMAIN-CONTAINING PROTEIN"/>
    <property type="match status" value="1"/>
</dbReference>
<evidence type="ECO:0000313" key="2">
    <source>
        <dbReference type="EMBL" id="MCO6042447.1"/>
    </source>
</evidence>
<reference evidence="2" key="1">
    <citation type="submission" date="2022-06" db="EMBL/GenBank/DDBJ databases">
        <title>Aeoliella straminimaris, a novel planctomycete from sediments.</title>
        <authorList>
            <person name="Vitorino I.R."/>
            <person name="Lage O.M."/>
        </authorList>
    </citation>
    <scope>NUCLEOTIDE SEQUENCE</scope>
    <source>
        <strain evidence="2">ICT_H6.2</strain>
    </source>
</reference>
<dbReference type="GO" id="GO:0016020">
    <property type="term" value="C:membrane"/>
    <property type="evidence" value="ECO:0007669"/>
    <property type="project" value="TreeGrafter"/>
</dbReference>
<gene>
    <name evidence="2" type="ORF">NG895_00870</name>
</gene>
<feature type="transmembrane region" description="Helical" evidence="1">
    <location>
        <begin position="6"/>
        <end position="24"/>
    </location>
</feature>
<accession>A0A9X2JER0</accession>
<protein>
    <submittedName>
        <fullName evidence="2">DUF1295 domain-containing protein</fullName>
    </submittedName>
</protein>
<sequence length="255" mass="29322">MLSLLLWNLLTVACLHTAVWLVSLAKRDVSIVDLFWAVGFAVVAWRTALTCDWTPLSWVLVAMVTVWAVRLSGYLTWRNWGEPEDRRYGAMRDSWGRSFWLVSLLTVFWLQALLTWIVAMPVQTSIPRGGNFGIFATLGLAIWAVGLVFETVADWQLSRFKAAAENRGKVMDQGLWRYTRHPNYFGEFLVWWGIYTATLEAGFLWWTLIGPVVMSLLLLKVSGVTLLEKSLKSRKPGYEDYARRTNTFFPWFPKS</sequence>
<evidence type="ECO:0000313" key="3">
    <source>
        <dbReference type="Proteomes" id="UP001155241"/>
    </source>
</evidence>
<dbReference type="AlphaFoldDB" id="A0A9X2JER0"/>
<name>A0A9X2JER0_9BACT</name>
<feature type="transmembrane region" description="Helical" evidence="1">
    <location>
        <begin position="132"/>
        <end position="157"/>
    </location>
</feature>
<feature type="transmembrane region" description="Helical" evidence="1">
    <location>
        <begin position="98"/>
        <end position="120"/>
    </location>
</feature>
<keyword evidence="3" id="KW-1185">Reference proteome</keyword>
<keyword evidence="1" id="KW-0472">Membrane</keyword>
<dbReference type="EMBL" id="JAMXLR010000003">
    <property type="protein sequence ID" value="MCO6042447.1"/>
    <property type="molecule type" value="Genomic_DNA"/>
</dbReference>
<dbReference type="InterPro" id="IPR010721">
    <property type="entry name" value="UstE-like"/>
</dbReference>
<evidence type="ECO:0000256" key="1">
    <source>
        <dbReference type="SAM" id="Phobius"/>
    </source>
</evidence>
<comment type="caution">
    <text evidence="2">The sequence shown here is derived from an EMBL/GenBank/DDBJ whole genome shotgun (WGS) entry which is preliminary data.</text>
</comment>
<dbReference type="Pfam" id="PF06966">
    <property type="entry name" value="DUF1295"/>
    <property type="match status" value="1"/>
</dbReference>
<feature type="transmembrane region" description="Helical" evidence="1">
    <location>
        <begin position="55"/>
        <end position="77"/>
    </location>
</feature>
<dbReference type="Gene3D" id="1.20.120.1630">
    <property type="match status" value="1"/>
</dbReference>
<proteinExistence type="predicted"/>
<keyword evidence="1" id="KW-0812">Transmembrane</keyword>